<evidence type="ECO:0000256" key="3">
    <source>
        <dbReference type="ARBA" id="ARBA00010918"/>
    </source>
</evidence>
<keyword evidence="11" id="KW-0378">Hydrolase</keyword>
<keyword evidence="6 9" id="KW-1133">Transmembrane helix</keyword>
<evidence type="ECO:0000259" key="10">
    <source>
        <dbReference type="Pfam" id="PF04389"/>
    </source>
</evidence>
<evidence type="ECO:0000256" key="8">
    <source>
        <dbReference type="ARBA" id="ARBA00031512"/>
    </source>
</evidence>
<dbReference type="InterPro" id="IPR045175">
    <property type="entry name" value="M28_fam"/>
</dbReference>
<proteinExistence type="inferred from homology"/>
<evidence type="ECO:0000256" key="6">
    <source>
        <dbReference type="ARBA" id="ARBA00022989"/>
    </source>
</evidence>
<dbReference type="GO" id="GO:0008235">
    <property type="term" value="F:metalloexopeptidase activity"/>
    <property type="evidence" value="ECO:0007669"/>
    <property type="project" value="InterPro"/>
</dbReference>
<dbReference type="PANTHER" id="PTHR12147:SF58">
    <property type="entry name" value="VACUOLAR MEMBRANE PROTEASE"/>
    <property type="match status" value="1"/>
</dbReference>
<dbReference type="GO" id="GO:0006508">
    <property type="term" value="P:proteolysis"/>
    <property type="evidence" value="ECO:0007669"/>
    <property type="project" value="InterPro"/>
</dbReference>
<feature type="transmembrane region" description="Helical" evidence="9">
    <location>
        <begin position="444"/>
        <end position="464"/>
    </location>
</feature>
<dbReference type="PANTHER" id="PTHR12147">
    <property type="entry name" value="METALLOPEPTIDASE M28 FAMILY MEMBER"/>
    <property type="match status" value="1"/>
</dbReference>
<dbReference type="AlphaFoldDB" id="A0A8J3Y9J4"/>
<evidence type="ECO:0000313" key="12">
    <source>
        <dbReference type="Proteomes" id="UP000652013"/>
    </source>
</evidence>
<reference evidence="11" key="1">
    <citation type="submission" date="2021-01" db="EMBL/GenBank/DDBJ databases">
        <title>Whole genome shotgun sequence of Spirilliplanes yamanashiensis NBRC 15828.</title>
        <authorList>
            <person name="Komaki H."/>
            <person name="Tamura T."/>
        </authorList>
    </citation>
    <scope>NUCLEOTIDE SEQUENCE</scope>
    <source>
        <strain evidence="11">NBRC 15828</strain>
    </source>
</reference>
<organism evidence="11 12">
    <name type="scientific">Spirilliplanes yamanashiensis</name>
    <dbReference type="NCBI Taxonomy" id="42233"/>
    <lineage>
        <taxon>Bacteria</taxon>
        <taxon>Bacillati</taxon>
        <taxon>Actinomycetota</taxon>
        <taxon>Actinomycetes</taxon>
        <taxon>Micromonosporales</taxon>
        <taxon>Micromonosporaceae</taxon>
        <taxon>Spirilliplanes</taxon>
    </lineage>
</organism>
<feature type="transmembrane region" description="Helical" evidence="9">
    <location>
        <begin position="523"/>
        <end position="543"/>
    </location>
</feature>
<feature type="transmembrane region" description="Helical" evidence="9">
    <location>
        <begin position="374"/>
        <end position="396"/>
    </location>
</feature>
<keyword evidence="12" id="KW-1185">Reference proteome</keyword>
<dbReference type="Proteomes" id="UP000652013">
    <property type="component" value="Unassembled WGS sequence"/>
</dbReference>
<evidence type="ECO:0000256" key="2">
    <source>
        <dbReference type="ARBA" id="ARBA00004128"/>
    </source>
</evidence>
<dbReference type="GO" id="GO:0005774">
    <property type="term" value="C:vacuolar membrane"/>
    <property type="evidence" value="ECO:0007669"/>
    <property type="project" value="UniProtKB-SubCell"/>
</dbReference>
<evidence type="ECO:0000256" key="1">
    <source>
        <dbReference type="ARBA" id="ARBA00003273"/>
    </source>
</evidence>
<evidence type="ECO:0000256" key="9">
    <source>
        <dbReference type="SAM" id="Phobius"/>
    </source>
</evidence>
<accession>A0A8J3Y9J4</accession>
<dbReference type="RefSeq" id="WP_239107612.1">
    <property type="nucleotide sequence ID" value="NZ_BAAAGJ010000002.1"/>
</dbReference>
<keyword evidence="11" id="KW-0031">Aminopeptidase</keyword>
<feature type="transmembrane region" description="Helical" evidence="9">
    <location>
        <begin position="564"/>
        <end position="586"/>
    </location>
</feature>
<dbReference type="Gene3D" id="3.40.630.10">
    <property type="entry name" value="Zn peptidases"/>
    <property type="match status" value="1"/>
</dbReference>
<keyword evidence="7" id="KW-0325">Glycoprotein</keyword>
<evidence type="ECO:0000256" key="7">
    <source>
        <dbReference type="ARBA" id="ARBA00023180"/>
    </source>
</evidence>
<evidence type="ECO:0000256" key="4">
    <source>
        <dbReference type="ARBA" id="ARBA00017435"/>
    </source>
</evidence>
<comment type="function">
    <text evidence="1">May be involved in vacuolar sorting and osmoregulation.</text>
</comment>
<keyword evidence="9" id="KW-0812">Transmembrane</keyword>
<sequence>MGVPLAEPAARALARPGRRALAAAAATAVLVVAGIAALAAVRPPEPAGPDAPAGRFSAGRAFGHVTRIAAQPHVAGSAANDAVREHVAGTLRGLGLAVEIQDTVAAEGGTLSASAGLAGLARVRNVVATLPGTAPTGRIILVAHYDSVQVGPGGNDDGAGTSAVLEVARALTAGERLRNDVVLLLTDAEEACLCGASAYAERERGRGGVVLNLEARGSSGPAVMFETSADNAALVGAYAGVPHPVGTSFAVEVYRLLPNDTDFTPFRLAGFAGLNSAYIDGAAVYHTPLDTPAAMDTASLQHHGDNALALVRDLGGRDLATLRAGGDATYFPTPWGLARYPGALTWPLAGLALAAALALGFVARRRGLTSWPRVAAGFALALVPLAGGPVAAQALWAGVLAVEPGYAELLDPYEPLFFRLAVLALTAAVLFAWYTLLRRRVGPAGLAIGAVLWLAVLALVLAAVTPGGSYLAALPALATAGAGLAAVAVRGRWAVALLAAAAAVAVTLLLPTIWLLFPALGMATGGAAALFAVLLSFAALPVLDLLLPEAGGQRGLGALAARRLAPVPASLALVLAAACTVAGVVANAPGPDRPSPTHLMYALDADTNEAVWLSAEDDPQEWTAGYVSSAPAERSARFPALGPALLRSGPAQPAALPAPEVVTEADTRAGDVRTLRLRITPRRPVRLLAVRAEGEVAPVRAVVAGRELAVDRGGFGFVLHAPPPGGVVVELSVRGAGPVTLRVMDASDGLSALPGFRPRPADVGIDGSHSSEMAGVARTVRL</sequence>
<dbReference type="Pfam" id="PF04389">
    <property type="entry name" value="Peptidase_M28"/>
    <property type="match status" value="1"/>
</dbReference>
<feature type="transmembrane region" description="Helical" evidence="9">
    <location>
        <begin position="344"/>
        <end position="362"/>
    </location>
</feature>
<protein>
    <recommendedName>
        <fullName evidence="4">Vacuolar membrane protease</fullName>
    </recommendedName>
    <alternativeName>
        <fullName evidence="8">FXNA-related family protease 1</fullName>
    </alternativeName>
</protein>
<feature type="transmembrane region" description="Helical" evidence="9">
    <location>
        <begin position="20"/>
        <end position="41"/>
    </location>
</feature>
<dbReference type="InterPro" id="IPR007484">
    <property type="entry name" value="Peptidase_M28"/>
</dbReference>
<evidence type="ECO:0000256" key="5">
    <source>
        <dbReference type="ARBA" id="ARBA00022554"/>
    </source>
</evidence>
<dbReference type="GO" id="GO:0004177">
    <property type="term" value="F:aminopeptidase activity"/>
    <property type="evidence" value="ECO:0007669"/>
    <property type="project" value="UniProtKB-KW"/>
</dbReference>
<dbReference type="EMBL" id="BOOY01000026">
    <property type="protein sequence ID" value="GIJ04009.1"/>
    <property type="molecule type" value="Genomic_DNA"/>
</dbReference>
<feature type="transmembrane region" description="Helical" evidence="9">
    <location>
        <begin position="416"/>
        <end position="437"/>
    </location>
</feature>
<keyword evidence="11" id="KW-0645">Protease</keyword>
<keyword evidence="5" id="KW-0926">Vacuole</keyword>
<evidence type="ECO:0000313" key="11">
    <source>
        <dbReference type="EMBL" id="GIJ04009.1"/>
    </source>
</evidence>
<gene>
    <name evidence="11" type="ORF">Sya03_33610</name>
</gene>
<comment type="similarity">
    <text evidence="3">Belongs to the peptidase M28 family.</text>
</comment>
<feature type="transmembrane region" description="Helical" evidence="9">
    <location>
        <begin position="470"/>
        <end position="489"/>
    </location>
</feature>
<dbReference type="SUPFAM" id="SSF53187">
    <property type="entry name" value="Zn-dependent exopeptidases"/>
    <property type="match status" value="1"/>
</dbReference>
<feature type="domain" description="Peptidase M28" evidence="10">
    <location>
        <begin position="125"/>
        <end position="311"/>
    </location>
</feature>
<comment type="caution">
    <text evidence="11">The sequence shown here is derived from an EMBL/GenBank/DDBJ whole genome shotgun (WGS) entry which is preliminary data.</text>
</comment>
<comment type="subcellular location">
    <subcellularLocation>
        <location evidence="2">Vacuole membrane</location>
        <topology evidence="2">Multi-pass membrane protein</topology>
    </subcellularLocation>
</comment>
<keyword evidence="9" id="KW-0472">Membrane</keyword>
<feature type="transmembrane region" description="Helical" evidence="9">
    <location>
        <begin position="496"/>
        <end position="517"/>
    </location>
</feature>
<name>A0A8J3Y9J4_9ACTN</name>